<keyword evidence="2" id="KW-1185">Reference proteome</keyword>
<evidence type="ECO:0000313" key="2">
    <source>
        <dbReference type="Proteomes" id="UP000282759"/>
    </source>
</evidence>
<dbReference type="AlphaFoldDB" id="A0A3S2WXF1"/>
<dbReference type="Proteomes" id="UP000282759">
    <property type="component" value="Unassembled WGS sequence"/>
</dbReference>
<protein>
    <submittedName>
        <fullName evidence="1">DNA-binding protein</fullName>
    </submittedName>
</protein>
<comment type="caution">
    <text evidence="1">The sequence shown here is derived from an EMBL/GenBank/DDBJ whole genome shotgun (WGS) entry which is preliminary data.</text>
</comment>
<dbReference type="EMBL" id="SACK01000005">
    <property type="protein sequence ID" value="RVU00274.1"/>
    <property type="molecule type" value="Genomic_DNA"/>
</dbReference>
<name>A0A3S2WXF1_9SPHI</name>
<dbReference type="PANTHER" id="PTHR34585:SF22">
    <property type="entry name" value="HELIX-TURN-HELIX DOMAIN-CONTAINING PROTEIN"/>
    <property type="match status" value="1"/>
</dbReference>
<dbReference type="PANTHER" id="PTHR34585">
    <property type="match status" value="1"/>
</dbReference>
<dbReference type="RefSeq" id="WP_127705331.1">
    <property type="nucleotide sequence ID" value="NZ_SACK01000005.1"/>
</dbReference>
<organism evidence="1 2">
    <name type="scientific">Mucilaginibacter limnophilus</name>
    <dbReference type="NCBI Taxonomy" id="1932778"/>
    <lineage>
        <taxon>Bacteria</taxon>
        <taxon>Pseudomonadati</taxon>
        <taxon>Bacteroidota</taxon>
        <taxon>Sphingobacteriia</taxon>
        <taxon>Sphingobacteriales</taxon>
        <taxon>Sphingobacteriaceae</taxon>
        <taxon>Mucilaginibacter</taxon>
    </lineage>
</organism>
<evidence type="ECO:0000313" key="1">
    <source>
        <dbReference type="EMBL" id="RVU00274.1"/>
    </source>
</evidence>
<dbReference type="OrthoDB" id="1524679at2"/>
<dbReference type="GO" id="GO:0003677">
    <property type="term" value="F:DNA binding"/>
    <property type="evidence" value="ECO:0007669"/>
    <property type="project" value="UniProtKB-KW"/>
</dbReference>
<dbReference type="SUPFAM" id="SSF46955">
    <property type="entry name" value="Putative DNA-binding domain"/>
    <property type="match status" value="1"/>
</dbReference>
<proteinExistence type="predicted"/>
<accession>A0A3S2WXF1</accession>
<gene>
    <name evidence="1" type="ORF">EOD41_12380</name>
</gene>
<sequence>MAGIEIVTKQDLIELEERLISEIRKTNGTGEEQKKLLKSYQVKNLLKISPGTLQNLRVNGTLPFTKVGGIIYYKYEDIMKIFDPAKERTKGGR</sequence>
<reference evidence="1 2" key="1">
    <citation type="submission" date="2019-01" db="EMBL/GenBank/DDBJ databases">
        <authorList>
            <person name="Chen W.-M."/>
        </authorList>
    </citation>
    <scope>NUCLEOTIDE SEQUENCE [LARGE SCALE GENOMIC DNA]</scope>
    <source>
        <strain evidence="1 2">YBJ-36</strain>
    </source>
</reference>
<keyword evidence="1" id="KW-0238">DNA-binding</keyword>
<dbReference type="InterPro" id="IPR009061">
    <property type="entry name" value="DNA-bd_dom_put_sf"/>
</dbReference>